<proteinExistence type="predicted"/>
<evidence type="ECO:0000313" key="1">
    <source>
        <dbReference type="EMBL" id="CAD5221760.1"/>
    </source>
</evidence>
<reference evidence="1" key="1">
    <citation type="submission" date="2020-09" db="EMBL/GenBank/DDBJ databases">
        <authorList>
            <person name="Kikuchi T."/>
        </authorList>
    </citation>
    <scope>NUCLEOTIDE SEQUENCE</scope>
    <source>
        <strain evidence="1">SH1</strain>
    </source>
</reference>
<dbReference type="EMBL" id="CAJFDH010000004">
    <property type="protein sequence ID" value="CAD5221760.1"/>
    <property type="molecule type" value="Genomic_DNA"/>
</dbReference>
<accession>A0A811L3K0</accession>
<dbReference type="AlphaFoldDB" id="A0A811L3K0"/>
<protein>
    <submittedName>
        <fullName evidence="1">Uncharacterized protein</fullName>
    </submittedName>
</protein>
<keyword evidence="2" id="KW-1185">Reference proteome</keyword>
<name>A0A811L3K0_9BILA</name>
<comment type="caution">
    <text evidence="1">The sequence shown here is derived from an EMBL/GenBank/DDBJ whole genome shotgun (WGS) entry which is preliminary data.</text>
</comment>
<evidence type="ECO:0000313" key="2">
    <source>
        <dbReference type="Proteomes" id="UP000614601"/>
    </source>
</evidence>
<dbReference type="Proteomes" id="UP000783686">
    <property type="component" value="Unassembled WGS sequence"/>
</dbReference>
<dbReference type="Proteomes" id="UP000614601">
    <property type="component" value="Unassembled WGS sequence"/>
</dbReference>
<organism evidence="1 2">
    <name type="scientific">Bursaphelenchus okinawaensis</name>
    <dbReference type="NCBI Taxonomy" id="465554"/>
    <lineage>
        <taxon>Eukaryota</taxon>
        <taxon>Metazoa</taxon>
        <taxon>Ecdysozoa</taxon>
        <taxon>Nematoda</taxon>
        <taxon>Chromadorea</taxon>
        <taxon>Rhabditida</taxon>
        <taxon>Tylenchina</taxon>
        <taxon>Tylenchomorpha</taxon>
        <taxon>Aphelenchoidea</taxon>
        <taxon>Aphelenchoididae</taxon>
        <taxon>Bursaphelenchus</taxon>
    </lineage>
</organism>
<gene>
    <name evidence="1" type="ORF">BOKJ2_LOCUS9606</name>
</gene>
<dbReference type="EMBL" id="CAJFCW020000004">
    <property type="protein sequence ID" value="CAG9115420.1"/>
    <property type="molecule type" value="Genomic_DNA"/>
</dbReference>
<sequence>MHRSLLIKNTLWLVNDAWKRPCEVYNILTGNLVLESVYGLRFMAPFLIQNNDGSVYKFNSSSGTWDYTGSSVPVPCRVLKEAPNFLITKKYFFPQCSGSENNCEAQSVPKYILDVVDKNFEVAKRRDFDLCPSEDRTGWMVYSGTFIEEKRNRKITTLHYTAVCRQMHPLLEMSHLFMFEDIRMYDNNEAAQYYQKFIDDWCRIEKRQSCI</sequence>